<evidence type="ECO:0000256" key="5">
    <source>
        <dbReference type="SAM" id="SignalP"/>
    </source>
</evidence>
<keyword evidence="2" id="KW-0217">Developmental protein</keyword>
<feature type="compositionally biased region" description="Pro residues" evidence="4">
    <location>
        <begin position="365"/>
        <end position="377"/>
    </location>
</feature>
<dbReference type="GO" id="GO:0016539">
    <property type="term" value="P:intein-mediated protein splicing"/>
    <property type="evidence" value="ECO:0007669"/>
    <property type="project" value="InterPro"/>
</dbReference>
<dbReference type="GO" id="GO:0031012">
    <property type="term" value="C:extracellular matrix"/>
    <property type="evidence" value="ECO:0000318"/>
    <property type="project" value="GO_Central"/>
</dbReference>
<dbReference type="GO" id="GO:0005576">
    <property type="term" value="C:extracellular region"/>
    <property type="evidence" value="ECO:0007669"/>
    <property type="project" value="UniProtKB-SubCell"/>
</dbReference>
<dbReference type="AlphaFoldDB" id="A0A2A6B3E4"/>
<dbReference type="InterPro" id="IPR006141">
    <property type="entry name" value="Intein_N"/>
</dbReference>
<dbReference type="InterPro" id="IPR003587">
    <property type="entry name" value="Hint_dom_N"/>
</dbReference>
<evidence type="ECO:0000256" key="4">
    <source>
        <dbReference type="SAM" id="MobiDB-lite"/>
    </source>
</evidence>
<evidence type="ECO:0000256" key="1">
    <source>
        <dbReference type="ARBA" id="ARBA00004239"/>
    </source>
</evidence>
<feature type="region of interest" description="Disordered" evidence="4">
    <location>
        <begin position="357"/>
        <end position="380"/>
    </location>
</feature>
<dbReference type="GO" id="GO:0007267">
    <property type="term" value="P:cell-cell signaling"/>
    <property type="evidence" value="ECO:0007669"/>
    <property type="project" value="InterPro"/>
</dbReference>
<dbReference type="InterPro" id="IPR001767">
    <property type="entry name" value="Hedgehog_Hint"/>
</dbReference>
<dbReference type="CDD" id="cd00081">
    <property type="entry name" value="Hint"/>
    <property type="match status" value="1"/>
</dbReference>
<reference evidence="7" key="1">
    <citation type="journal article" date="2008" name="Nat. Genet.">
        <title>The Pristionchus pacificus genome provides a unique perspective on nematode lifestyle and parasitism.</title>
        <authorList>
            <person name="Dieterich C."/>
            <person name="Clifton S.W."/>
            <person name="Schuster L.N."/>
            <person name="Chinwalla A."/>
            <person name="Delehaunty K."/>
            <person name="Dinkelacker I."/>
            <person name="Fulton L."/>
            <person name="Fulton R."/>
            <person name="Godfrey J."/>
            <person name="Minx P."/>
            <person name="Mitreva M."/>
            <person name="Roeseler W."/>
            <person name="Tian H."/>
            <person name="Witte H."/>
            <person name="Yang S.P."/>
            <person name="Wilson R.K."/>
            <person name="Sommer R.J."/>
        </authorList>
    </citation>
    <scope>NUCLEOTIDE SEQUENCE [LARGE SCALE GENOMIC DNA]</scope>
    <source>
        <strain evidence="7">PS312</strain>
    </source>
</reference>
<dbReference type="Pfam" id="PF01079">
    <property type="entry name" value="Hint"/>
    <property type="match status" value="1"/>
</dbReference>
<organism evidence="6 7">
    <name type="scientific">Pristionchus pacificus</name>
    <name type="common">Parasitic nematode worm</name>
    <dbReference type="NCBI Taxonomy" id="54126"/>
    <lineage>
        <taxon>Eukaryota</taxon>
        <taxon>Metazoa</taxon>
        <taxon>Ecdysozoa</taxon>
        <taxon>Nematoda</taxon>
        <taxon>Chromadorea</taxon>
        <taxon>Rhabditida</taxon>
        <taxon>Rhabditina</taxon>
        <taxon>Diplogasteromorpha</taxon>
        <taxon>Diplogasteroidea</taxon>
        <taxon>Neodiplogasteridae</taxon>
        <taxon>Pristionchus</taxon>
    </lineage>
</organism>
<dbReference type="InterPro" id="IPR052140">
    <property type="entry name" value="Dev_Signal_Hedgehog-like"/>
</dbReference>
<accession>A0A2A6B3E4</accession>
<feature type="region of interest" description="Disordered" evidence="4">
    <location>
        <begin position="332"/>
        <end position="351"/>
    </location>
</feature>
<evidence type="ECO:0000256" key="3">
    <source>
        <dbReference type="ARBA" id="ARBA00022729"/>
    </source>
</evidence>
<dbReference type="GO" id="GO:0016540">
    <property type="term" value="P:protein autoprocessing"/>
    <property type="evidence" value="ECO:0007669"/>
    <property type="project" value="InterPro"/>
</dbReference>
<dbReference type="SMART" id="SM00305">
    <property type="entry name" value="HintC"/>
    <property type="match status" value="1"/>
</dbReference>
<dbReference type="OrthoDB" id="5212at2759"/>
<evidence type="ECO:0000313" key="7">
    <source>
        <dbReference type="Proteomes" id="UP000005239"/>
    </source>
</evidence>
<sequence>MGRRLLYCYFFLLALAQAKRLDREDRDGESCGNDAVPYLIEIDHNGKPELYCDTPVCIEPSTDLRRVKRGAKSYDSPVCNHELLETVCVAEREWTSGLKEINNGTHRTLKTECCTFDGLRDAKELKTVLLEAGDRFQGGPVRSHGRDRAFDLVKEVRKTVNSENRVQYVISVYRMPCSAVASSKDSSEETAEDSSRPSRSADKRKRRHDRRGLAYDDFDYVPRGRKFLDDYDLPPRVLRRMQQRRRMMRRRPILDEYYDYDMDYAIPVRPLLRKKGGRLAAQAATVALAQDDRLWPVNYGMEQVVNNRAPTGGYDSDVLPEVTVNNDANVQTQVMPMPPPVSDGGMQSPVQSLSMLPSAEYTPSAPAPSPGPLPPPSSASYPSMMGGAAPAETYAQAPYYGAPAAKSDRAEEVEVDDRTVTQEQIPDAYAKPVDSYAQPPRTFNSQPMQHVHQQQYQAQPQQQYNYNPYQGYQAAQPGLNGIFDNMQCFSGDLMVETAEGPKKMSELKMGDEVLSIEENMVSFSPIIMFLHRDEEILAEFNVIATANGETVKLTNEHLIYVSDCDPKSPLTLLRAKEVTTSHCLMAARRPVRTLRMDRVVSVTKTFEMGIYAPLTSTGDIIVNDVISSCHSNLAVKTLQQTFFSLYRSLTRSVSFLLPHTKEGLPFGVSYLTSALDLFVPAKAALG</sequence>
<feature type="region of interest" description="Disordered" evidence="4">
    <location>
        <begin position="405"/>
        <end position="435"/>
    </location>
</feature>
<feature type="signal peptide" evidence="5">
    <location>
        <begin position="1"/>
        <end position="18"/>
    </location>
</feature>
<protein>
    <submittedName>
        <fullName evidence="6">Uncharacterized protein</fullName>
    </submittedName>
</protein>
<feature type="chain" id="PRO_5043881875" evidence="5">
    <location>
        <begin position="19"/>
        <end position="686"/>
    </location>
</feature>
<feature type="compositionally biased region" description="Basic and acidic residues" evidence="4">
    <location>
        <begin position="406"/>
        <end position="420"/>
    </location>
</feature>
<proteinExistence type="predicted"/>
<dbReference type="InterPro" id="IPR003586">
    <property type="entry name" value="Hint_dom_C"/>
</dbReference>
<dbReference type="PROSITE" id="PS50817">
    <property type="entry name" value="INTEIN_N_TER"/>
    <property type="match status" value="1"/>
</dbReference>
<dbReference type="PANTHER" id="PTHR46706:SF12">
    <property type="entry name" value="PROTEIN QUA-1-RELATED"/>
    <property type="match status" value="1"/>
</dbReference>
<dbReference type="PANTHER" id="PTHR46706">
    <property type="entry name" value="PROTEIN QUA-1-RELATED"/>
    <property type="match status" value="1"/>
</dbReference>
<dbReference type="InterPro" id="IPR001657">
    <property type="entry name" value="Hedgehog"/>
</dbReference>
<comment type="subcellular location">
    <subcellularLocation>
        <location evidence="1">Secreted</location>
        <location evidence="1">Extracellular space</location>
    </subcellularLocation>
</comment>
<dbReference type="Gene3D" id="2.170.16.10">
    <property type="entry name" value="Hedgehog/Intein (Hint) domain"/>
    <property type="match status" value="1"/>
</dbReference>
<name>A0A2A6B3E4_PRIPA</name>
<feature type="region of interest" description="Disordered" evidence="4">
    <location>
        <begin position="181"/>
        <end position="208"/>
    </location>
</feature>
<evidence type="ECO:0000313" key="6">
    <source>
        <dbReference type="EnsemblMetazoa" id="PPA21393.1"/>
    </source>
</evidence>
<dbReference type="SMART" id="SM00306">
    <property type="entry name" value="HintN"/>
    <property type="match status" value="1"/>
</dbReference>
<keyword evidence="7" id="KW-1185">Reference proteome</keyword>
<reference evidence="6" key="2">
    <citation type="submission" date="2022-06" db="UniProtKB">
        <authorList>
            <consortium name="EnsemblMetazoa"/>
        </authorList>
    </citation>
    <scope>IDENTIFICATION</scope>
    <source>
        <strain evidence="6">PS312</strain>
    </source>
</reference>
<evidence type="ECO:0000256" key="2">
    <source>
        <dbReference type="ARBA" id="ARBA00022473"/>
    </source>
</evidence>
<keyword evidence="3 5" id="KW-0732">Signal</keyword>
<dbReference type="PRINTS" id="PR00632">
    <property type="entry name" value="SONICHHOG"/>
</dbReference>
<accession>A0A8R1UDV7</accession>
<dbReference type="EnsemblMetazoa" id="PPA21393.1">
    <property type="protein sequence ID" value="PPA21393.1"/>
    <property type="gene ID" value="WBGene00110947"/>
</dbReference>
<dbReference type="GO" id="GO:0048731">
    <property type="term" value="P:system development"/>
    <property type="evidence" value="ECO:0007669"/>
    <property type="project" value="UniProtKB-ARBA"/>
</dbReference>
<gene>
    <name evidence="6" type="primary">WBGene00110947</name>
</gene>
<dbReference type="Proteomes" id="UP000005239">
    <property type="component" value="Unassembled WGS sequence"/>
</dbReference>
<dbReference type="InterPro" id="IPR036844">
    <property type="entry name" value="Hint_dom_sf"/>
</dbReference>
<dbReference type="SUPFAM" id="SSF51294">
    <property type="entry name" value="Hedgehog/intein (Hint) domain"/>
    <property type="match status" value="1"/>
</dbReference>